<evidence type="ECO:0000313" key="2">
    <source>
        <dbReference type="EMBL" id="GAA1115432.1"/>
    </source>
</evidence>
<comment type="caution">
    <text evidence="2">The sequence shown here is derived from an EMBL/GenBank/DDBJ whole genome shotgun (WGS) entry which is preliminary data.</text>
</comment>
<name>A0ABN1U3D8_9ACTN</name>
<sequence length="167" mass="18240">MSHQTLDLSAAVGRNAVAYVSKVCAQAHIGLTETRAGEDVLAIDATIDYHEQGIRVQIKGTTGRSLVAHGGQFTVPIEDAWREKWQRNRSAAYFILVLMSRDVDSWFALGATETLAASYALWARVDDLPDTATHVVFDRSVRFSSETLAGWHQQLMTAGYGDPGGDS</sequence>
<dbReference type="InterPro" id="IPR025375">
    <property type="entry name" value="DUF4365"/>
</dbReference>
<evidence type="ECO:0000313" key="3">
    <source>
        <dbReference type="Proteomes" id="UP001501581"/>
    </source>
</evidence>
<keyword evidence="3" id="KW-1185">Reference proteome</keyword>
<organism evidence="2 3">
    <name type="scientific">Nocardioides dubius</name>
    <dbReference type="NCBI Taxonomy" id="317019"/>
    <lineage>
        <taxon>Bacteria</taxon>
        <taxon>Bacillati</taxon>
        <taxon>Actinomycetota</taxon>
        <taxon>Actinomycetes</taxon>
        <taxon>Propionibacteriales</taxon>
        <taxon>Nocardioidaceae</taxon>
        <taxon>Nocardioides</taxon>
    </lineage>
</organism>
<reference evidence="2 3" key="1">
    <citation type="journal article" date="2019" name="Int. J. Syst. Evol. Microbiol.">
        <title>The Global Catalogue of Microorganisms (GCM) 10K type strain sequencing project: providing services to taxonomists for standard genome sequencing and annotation.</title>
        <authorList>
            <consortium name="The Broad Institute Genomics Platform"/>
            <consortium name="The Broad Institute Genome Sequencing Center for Infectious Disease"/>
            <person name="Wu L."/>
            <person name="Ma J."/>
        </authorList>
    </citation>
    <scope>NUCLEOTIDE SEQUENCE [LARGE SCALE GENOMIC DNA]</scope>
    <source>
        <strain evidence="2 3">JCM 13008</strain>
    </source>
</reference>
<protein>
    <recommendedName>
        <fullName evidence="1">DUF4365 domain-containing protein</fullName>
    </recommendedName>
</protein>
<dbReference type="EMBL" id="BAAALG010000021">
    <property type="protein sequence ID" value="GAA1115432.1"/>
    <property type="molecule type" value="Genomic_DNA"/>
</dbReference>
<proteinExistence type="predicted"/>
<accession>A0ABN1U3D8</accession>
<gene>
    <name evidence="2" type="ORF">GCM10009668_42720</name>
</gene>
<evidence type="ECO:0000259" key="1">
    <source>
        <dbReference type="Pfam" id="PF14280"/>
    </source>
</evidence>
<dbReference type="RefSeq" id="WP_343996972.1">
    <property type="nucleotide sequence ID" value="NZ_BAAALG010000021.1"/>
</dbReference>
<dbReference type="Proteomes" id="UP001501581">
    <property type="component" value="Unassembled WGS sequence"/>
</dbReference>
<feature type="domain" description="DUF4365" evidence="1">
    <location>
        <begin position="14"/>
        <end position="153"/>
    </location>
</feature>
<dbReference type="Pfam" id="PF14280">
    <property type="entry name" value="DUF4365"/>
    <property type="match status" value="1"/>
</dbReference>